<proteinExistence type="predicted"/>
<dbReference type="InterPro" id="IPR002525">
    <property type="entry name" value="Transp_IS110-like_N"/>
</dbReference>
<feature type="region of interest" description="Disordered" evidence="1">
    <location>
        <begin position="95"/>
        <end position="115"/>
    </location>
</feature>
<dbReference type="GO" id="GO:0004803">
    <property type="term" value="F:transposase activity"/>
    <property type="evidence" value="ECO:0007669"/>
    <property type="project" value="InterPro"/>
</dbReference>
<gene>
    <name evidence="3" type="ORF">GCM10010121_080940</name>
</gene>
<evidence type="ECO:0000256" key="1">
    <source>
        <dbReference type="SAM" id="MobiDB-lite"/>
    </source>
</evidence>
<feature type="domain" description="Transposase IS110-like N-terminal" evidence="2">
    <location>
        <begin position="3"/>
        <end position="55"/>
    </location>
</feature>
<name>A0A917P2W1_9ACTN</name>
<dbReference type="GO" id="GO:0003677">
    <property type="term" value="F:DNA binding"/>
    <property type="evidence" value="ECO:0007669"/>
    <property type="project" value="InterPro"/>
</dbReference>
<reference evidence="3" key="1">
    <citation type="journal article" date="2014" name="Int. J. Syst. Evol. Microbiol.">
        <title>Complete genome sequence of Corynebacterium casei LMG S-19264T (=DSM 44701T), isolated from a smear-ripened cheese.</title>
        <authorList>
            <consortium name="US DOE Joint Genome Institute (JGI-PGF)"/>
            <person name="Walter F."/>
            <person name="Albersmeier A."/>
            <person name="Kalinowski J."/>
            <person name="Ruckert C."/>
        </authorList>
    </citation>
    <scope>NUCLEOTIDE SEQUENCE</scope>
    <source>
        <strain evidence="3">JCM 3086</strain>
    </source>
</reference>
<dbReference type="EMBL" id="BMQA01000056">
    <property type="protein sequence ID" value="GGJ58071.1"/>
    <property type="molecule type" value="Genomic_DNA"/>
</dbReference>
<protein>
    <recommendedName>
        <fullName evidence="2">Transposase IS110-like N-terminal domain-containing protein</fullName>
    </recommendedName>
</protein>
<accession>A0A917P2W1</accession>
<keyword evidence="4" id="KW-1185">Reference proteome</keyword>
<dbReference type="Proteomes" id="UP000657574">
    <property type="component" value="Unassembled WGS sequence"/>
</dbReference>
<evidence type="ECO:0000313" key="3">
    <source>
        <dbReference type="EMBL" id="GGJ58071.1"/>
    </source>
</evidence>
<evidence type="ECO:0000259" key="2">
    <source>
        <dbReference type="Pfam" id="PF01548"/>
    </source>
</evidence>
<dbReference type="AlphaFoldDB" id="A0A917P2W1"/>
<sequence>MAALSINILLNHGQRLVCIPGLAVNRAAAGYRGTGKTDAKDATVIADQARMRRDSGKVSGNLYRPRRYHRGLRCVFRTSALISIRNCDASRRFYERKRAEGKRPSRRSSPWPADE</sequence>
<dbReference type="GO" id="GO:0006313">
    <property type="term" value="P:DNA transposition"/>
    <property type="evidence" value="ECO:0007669"/>
    <property type="project" value="InterPro"/>
</dbReference>
<organism evidence="3 4">
    <name type="scientific">Streptomyces brasiliensis</name>
    <dbReference type="NCBI Taxonomy" id="1954"/>
    <lineage>
        <taxon>Bacteria</taxon>
        <taxon>Bacillati</taxon>
        <taxon>Actinomycetota</taxon>
        <taxon>Actinomycetes</taxon>
        <taxon>Kitasatosporales</taxon>
        <taxon>Streptomycetaceae</taxon>
        <taxon>Streptomyces</taxon>
    </lineage>
</organism>
<dbReference type="Pfam" id="PF01548">
    <property type="entry name" value="DEDD_Tnp_IS110"/>
    <property type="match status" value="1"/>
</dbReference>
<reference evidence="3" key="2">
    <citation type="submission" date="2020-09" db="EMBL/GenBank/DDBJ databases">
        <authorList>
            <person name="Sun Q."/>
            <person name="Ohkuma M."/>
        </authorList>
    </citation>
    <scope>NUCLEOTIDE SEQUENCE</scope>
    <source>
        <strain evidence="3">JCM 3086</strain>
    </source>
</reference>
<evidence type="ECO:0000313" key="4">
    <source>
        <dbReference type="Proteomes" id="UP000657574"/>
    </source>
</evidence>
<comment type="caution">
    <text evidence="3">The sequence shown here is derived from an EMBL/GenBank/DDBJ whole genome shotgun (WGS) entry which is preliminary data.</text>
</comment>